<gene>
    <name evidence="2" type="ORF">SAMN05421771_1960</name>
</gene>
<dbReference type="Proteomes" id="UP000199024">
    <property type="component" value="Unassembled WGS sequence"/>
</dbReference>
<evidence type="ECO:0000256" key="1">
    <source>
        <dbReference type="SAM" id="MobiDB-lite"/>
    </source>
</evidence>
<evidence type="ECO:0000313" key="3">
    <source>
        <dbReference type="Proteomes" id="UP000199024"/>
    </source>
</evidence>
<evidence type="ECO:0000313" key="2">
    <source>
        <dbReference type="EMBL" id="SFS11408.1"/>
    </source>
</evidence>
<feature type="region of interest" description="Disordered" evidence="1">
    <location>
        <begin position="1"/>
        <end position="28"/>
    </location>
</feature>
<dbReference type="STRING" id="474950.SAMN05421771_1960"/>
<dbReference type="EMBL" id="FOZL01000001">
    <property type="protein sequence ID" value="SFS11408.1"/>
    <property type="molecule type" value="Genomic_DNA"/>
</dbReference>
<dbReference type="AlphaFoldDB" id="A0A1I6M721"/>
<protein>
    <submittedName>
        <fullName evidence="2">Uncharacterized protein</fullName>
    </submittedName>
</protein>
<reference evidence="2 3" key="1">
    <citation type="submission" date="2016-10" db="EMBL/GenBank/DDBJ databases">
        <authorList>
            <person name="de Groot N.N."/>
        </authorList>
    </citation>
    <scope>NUCLEOTIDE SEQUENCE [LARGE SCALE GENOMIC DNA]</scope>
    <source>
        <strain evidence="2 3">DSM 21001</strain>
    </source>
</reference>
<accession>A0A1I6M721</accession>
<sequence length="55" mass="5573">MQATQSSTAAFRRRAVSPKSDAPQASGIGAGPLWHDAVVFPAGSSSSLEEVALAC</sequence>
<organism evidence="2 3">
    <name type="scientific">Granulicella pectinivorans</name>
    <dbReference type="NCBI Taxonomy" id="474950"/>
    <lineage>
        <taxon>Bacteria</taxon>
        <taxon>Pseudomonadati</taxon>
        <taxon>Acidobacteriota</taxon>
        <taxon>Terriglobia</taxon>
        <taxon>Terriglobales</taxon>
        <taxon>Acidobacteriaceae</taxon>
        <taxon>Granulicella</taxon>
    </lineage>
</organism>
<name>A0A1I6M721_9BACT</name>
<keyword evidence="3" id="KW-1185">Reference proteome</keyword>
<proteinExistence type="predicted"/>